<dbReference type="RefSeq" id="WP_125228244.1">
    <property type="nucleotide sequence ID" value="NZ_RQYT01000022.1"/>
</dbReference>
<protein>
    <recommendedName>
        <fullName evidence="5">Probable RNA 2'-phosphotransferase</fullName>
        <ecNumber evidence="5">2.7.1.-</ecNumber>
    </recommendedName>
</protein>
<evidence type="ECO:0000256" key="3">
    <source>
        <dbReference type="ARBA" id="ARBA00023027"/>
    </source>
</evidence>
<comment type="similarity">
    <text evidence="1 5">Belongs to the KptA/TPT1 family.</text>
</comment>
<dbReference type="GO" id="GO:0000215">
    <property type="term" value="F:tRNA 2'-phosphotransferase activity"/>
    <property type="evidence" value="ECO:0007669"/>
    <property type="project" value="TreeGrafter"/>
</dbReference>
<dbReference type="GO" id="GO:0003950">
    <property type="term" value="F:NAD+ poly-ADP-ribosyltransferase activity"/>
    <property type="evidence" value="ECO:0007669"/>
    <property type="project" value="InterPro"/>
</dbReference>
<dbReference type="Gene3D" id="1.10.10.970">
    <property type="entry name" value="RNA 2'-phosphotransferase, Tpt1/KptA family, N-terminal domain"/>
    <property type="match status" value="1"/>
</dbReference>
<evidence type="ECO:0000256" key="5">
    <source>
        <dbReference type="HAMAP-Rule" id="MF_00299"/>
    </source>
</evidence>
<evidence type="ECO:0000313" key="6">
    <source>
        <dbReference type="EMBL" id="RRD49119.1"/>
    </source>
</evidence>
<dbReference type="InterPro" id="IPR042080">
    <property type="entry name" value="RNA_2'-PTrans_N"/>
</dbReference>
<dbReference type="Gene3D" id="3.20.170.30">
    <property type="match status" value="1"/>
</dbReference>
<evidence type="ECO:0000313" key="7">
    <source>
        <dbReference type="Proteomes" id="UP000280935"/>
    </source>
</evidence>
<dbReference type="InterPro" id="IPR022928">
    <property type="entry name" value="RNA_2'-PTrans_KptA"/>
</dbReference>
<organism evidence="6 7">
    <name type="scientific">Arachnia propionica</name>
    <dbReference type="NCBI Taxonomy" id="1750"/>
    <lineage>
        <taxon>Bacteria</taxon>
        <taxon>Bacillati</taxon>
        <taxon>Actinomycetota</taxon>
        <taxon>Actinomycetes</taxon>
        <taxon>Propionibacteriales</taxon>
        <taxon>Propionibacteriaceae</taxon>
        <taxon>Arachnia</taxon>
    </lineage>
</organism>
<dbReference type="Proteomes" id="UP000280935">
    <property type="component" value="Unassembled WGS sequence"/>
</dbReference>
<evidence type="ECO:0000256" key="1">
    <source>
        <dbReference type="ARBA" id="ARBA00009836"/>
    </source>
</evidence>
<dbReference type="SUPFAM" id="SSF56399">
    <property type="entry name" value="ADP-ribosylation"/>
    <property type="match status" value="1"/>
</dbReference>
<evidence type="ECO:0000256" key="4">
    <source>
        <dbReference type="ARBA" id="ARBA00025212"/>
    </source>
</evidence>
<gene>
    <name evidence="5" type="primary">kptA</name>
    <name evidence="6" type="ORF">EII35_09550</name>
</gene>
<evidence type="ECO:0000256" key="2">
    <source>
        <dbReference type="ARBA" id="ARBA00022679"/>
    </source>
</evidence>
<keyword evidence="3 5" id="KW-0520">NAD</keyword>
<accession>A0A3P1WR76</accession>
<dbReference type="HAMAP" id="MF_00299">
    <property type="entry name" value="KptA"/>
    <property type="match status" value="1"/>
</dbReference>
<dbReference type="OrthoDB" id="4537997at2"/>
<reference evidence="6 7" key="1">
    <citation type="submission" date="2018-11" db="EMBL/GenBank/DDBJ databases">
        <title>Genomes From Bacteria Associated with the Canine Oral Cavity: a Test Case for Automated Genome-Based Taxonomic Assignment.</title>
        <authorList>
            <person name="Coil D.A."/>
            <person name="Jospin G."/>
            <person name="Darling A.E."/>
            <person name="Wallis C."/>
            <person name="Davis I.J."/>
            <person name="Harris S."/>
            <person name="Eisen J.A."/>
            <person name="Holcombe L.J."/>
            <person name="O'Flynn C."/>
        </authorList>
    </citation>
    <scope>NUCLEOTIDE SEQUENCE [LARGE SCALE GENOMIC DNA]</scope>
    <source>
        <strain evidence="6 7">OH2822_COT-296</strain>
    </source>
</reference>
<dbReference type="AlphaFoldDB" id="A0A3P1WR76"/>
<dbReference type="InterPro" id="IPR042081">
    <property type="entry name" value="RNA_2'-PTrans_C"/>
</dbReference>
<dbReference type="PANTHER" id="PTHR12684">
    <property type="entry name" value="PUTATIVE PHOSPHOTRANSFERASE"/>
    <property type="match status" value="1"/>
</dbReference>
<comment type="caution">
    <text evidence="6">The sequence shown here is derived from an EMBL/GenBank/DDBJ whole genome shotgun (WGS) entry which is preliminary data.</text>
</comment>
<proteinExistence type="inferred from homology"/>
<dbReference type="Pfam" id="PF01885">
    <property type="entry name" value="PTS_2-RNA"/>
    <property type="match status" value="1"/>
</dbReference>
<comment type="function">
    <text evidence="4 5">Removes the 2'-phosphate from RNA via an intermediate in which the phosphate is ADP-ribosylated by NAD followed by a presumed transesterification to release the RNA and generate ADP-ribose 1''-2''-cyclic phosphate (APPR&gt;P). May function as an ADP-ribosylase.</text>
</comment>
<sequence>MDKRLTDISRTLSHALRHDPGSYGLTLDAEGWVDLDDMVAAFHRKHRRVSRADIEQAVSSASKQRHEIRDGRIRAVYGHSVATRIEHTPARLPEVLYHGTAPANLGSVFADGLLPMGRQQVHMATDVEMARAVGSRHAPHPVILRVDAAAAHEAGIRFYPGSDRVWMADTIPARYLSEL</sequence>
<keyword evidence="2 5" id="KW-0808">Transferase</keyword>
<dbReference type="GO" id="GO:0006388">
    <property type="term" value="P:tRNA splicing, via endonucleolytic cleavage and ligation"/>
    <property type="evidence" value="ECO:0007669"/>
    <property type="project" value="UniProtKB-UniRule"/>
</dbReference>
<dbReference type="InterPro" id="IPR002745">
    <property type="entry name" value="Ptrans_KptA/Tpt1"/>
</dbReference>
<dbReference type="EMBL" id="RQYT01000022">
    <property type="protein sequence ID" value="RRD49119.1"/>
    <property type="molecule type" value="Genomic_DNA"/>
</dbReference>
<dbReference type="EC" id="2.7.1.-" evidence="5"/>
<dbReference type="PANTHER" id="PTHR12684:SF2">
    <property type="entry name" value="TRNA 2'-PHOSPHOTRANSFERASE 1"/>
    <property type="match status" value="1"/>
</dbReference>
<name>A0A3P1WR76_9ACTN</name>